<sequence length="142" mass="15390">MGDDLTNIRKEDGLTWKDVGRVLGKSEDRASNYATALAEMPVSSFLLGCREWNGRFGNGVLGLIGMKLTEIGADTYSDGEKLSHILRVAHLLAAALGDMETPGTVDDDELREIGSEALDEAQRAIDAMRVRLSRLNGREVAA</sequence>
<dbReference type="STRING" id="1420583.V473_07135"/>
<reference evidence="1 2" key="1">
    <citation type="journal article" date="2015" name="G3 (Bethesda)">
        <title>Insights into Ongoing Evolution of the Hexachlorocyclohexane Catabolic Pathway from Comparative Genomics of Ten Sphingomonadaceae Strains.</title>
        <authorList>
            <person name="Pearce S.L."/>
            <person name="Oakeshott J.G."/>
            <person name="Pandey G."/>
        </authorList>
    </citation>
    <scope>NUCLEOTIDE SEQUENCE [LARGE SCALE GENOMIC DNA]</scope>
    <source>
        <strain evidence="1 2">LL01</strain>
    </source>
</reference>
<evidence type="ECO:0000313" key="2">
    <source>
        <dbReference type="Proteomes" id="UP000052232"/>
    </source>
</evidence>
<protein>
    <submittedName>
        <fullName evidence="1">Uncharacterized protein</fullName>
    </submittedName>
</protein>
<gene>
    <name evidence="1" type="ORF">V473_07135</name>
</gene>
<dbReference type="EMBL" id="JACT01000001">
    <property type="protein sequence ID" value="KMS58774.1"/>
    <property type="molecule type" value="Genomic_DNA"/>
</dbReference>
<evidence type="ECO:0000313" key="1">
    <source>
        <dbReference type="EMBL" id="KMS58774.1"/>
    </source>
</evidence>
<dbReference type="Proteomes" id="UP000052232">
    <property type="component" value="Unassembled WGS sequence"/>
</dbReference>
<comment type="caution">
    <text evidence="1">The sequence shown here is derived from an EMBL/GenBank/DDBJ whole genome shotgun (WGS) entry which is preliminary data.</text>
</comment>
<dbReference type="PATRIC" id="fig|1420583.3.peg.1437"/>
<name>A0A0J7Y4I2_9SPHN</name>
<proteinExistence type="predicted"/>
<accession>A0A0J7Y4I2</accession>
<organism evidence="1 2">
    <name type="scientific">Sphingobium cupriresistens LL01</name>
    <dbReference type="NCBI Taxonomy" id="1420583"/>
    <lineage>
        <taxon>Bacteria</taxon>
        <taxon>Pseudomonadati</taxon>
        <taxon>Pseudomonadota</taxon>
        <taxon>Alphaproteobacteria</taxon>
        <taxon>Sphingomonadales</taxon>
        <taxon>Sphingomonadaceae</taxon>
        <taxon>Sphingobium</taxon>
    </lineage>
</organism>
<dbReference type="AlphaFoldDB" id="A0A0J7Y4I2"/>
<keyword evidence="2" id="KW-1185">Reference proteome</keyword>